<keyword evidence="2" id="KW-0472">Membrane</keyword>
<protein>
    <submittedName>
        <fullName evidence="3">Uncharacterized protein</fullName>
    </submittedName>
</protein>
<accession>A0AAD3T970</accession>
<organism evidence="3 4">
    <name type="scientific">Nepenthes gracilis</name>
    <name type="common">Slender pitcher plant</name>
    <dbReference type="NCBI Taxonomy" id="150966"/>
    <lineage>
        <taxon>Eukaryota</taxon>
        <taxon>Viridiplantae</taxon>
        <taxon>Streptophyta</taxon>
        <taxon>Embryophyta</taxon>
        <taxon>Tracheophyta</taxon>
        <taxon>Spermatophyta</taxon>
        <taxon>Magnoliopsida</taxon>
        <taxon>eudicotyledons</taxon>
        <taxon>Gunneridae</taxon>
        <taxon>Pentapetalae</taxon>
        <taxon>Caryophyllales</taxon>
        <taxon>Nepenthaceae</taxon>
        <taxon>Nepenthes</taxon>
    </lineage>
</organism>
<evidence type="ECO:0000313" key="4">
    <source>
        <dbReference type="Proteomes" id="UP001279734"/>
    </source>
</evidence>
<evidence type="ECO:0000256" key="1">
    <source>
        <dbReference type="SAM" id="MobiDB-lite"/>
    </source>
</evidence>
<feature type="transmembrane region" description="Helical" evidence="2">
    <location>
        <begin position="74"/>
        <end position="96"/>
    </location>
</feature>
<dbReference type="EMBL" id="BSYO01000030">
    <property type="protein sequence ID" value="GMH25970.1"/>
    <property type="molecule type" value="Genomic_DNA"/>
</dbReference>
<proteinExistence type="predicted"/>
<evidence type="ECO:0000256" key="2">
    <source>
        <dbReference type="SAM" id="Phobius"/>
    </source>
</evidence>
<dbReference type="AlphaFoldDB" id="A0AAD3T970"/>
<keyword evidence="2" id="KW-1133">Transmembrane helix</keyword>
<name>A0AAD3T970_NEPGR</name>
<feature type="region of interest" description="Disordered" evidence="1">
    <location>
        <begin position="1"/>
        <end position="20"/>
    </location>
</feature>
<reference evidence="3" key="1">
    <citation type="submission" date="2023-05" db="EMBL/GenBank/DDBJ databases">
        <title>Nepenthes gracilis genome sequencing.</title>
        <authorList>
            <person name="Fukushima K."/>
        </authorList>
    </citation>
    <scope>NUCLEOTIDE SEQUENCE</scope>
    <source>
        <strain evidence="3">SING2019-196</strain>
    </source>
</reference>
<sequence>MFGDGPLPRPGMSKVGPTVSPRGAFARCTGLQSSGAPLLPHANMQPFKGAIGIRCSIGKDSQSGNRLYINGLPVFQLMVIWWCTLLGACRAFCAAIN</sequence>
<gene>
    <name evidence="3" type="ORF">Nepgr_027813</name>
</gene>
<keyword evidence="2" id="KW-0812">Transmembrane</keyword>
<evidence type="ECO:0000313" key="3">
    <source>
        <dbReference type="EMBL" id="GMH25970.1"/>
    </source>
</evidence>
<keyword evidence="4" id="KW-1185">Reference proteome</keyword>
<dbReference type="Proteomes" id="UP001279734">
    <property type="component" value="Unassembled WGS sequence"/>
</dbReference>
<comment type="caution">
    <text evidence="3">The sequence shown here is derived from an EMBL/GenBank/DDBJ whole genome shotgun (WGS) entry which is preliminary data.</text>
</comment>